<dbReference type="Proteomes" id="UP000812277">
    <property type="component" value="Unassembled WGS sequence"/>
</dbReference>
<dbReference type="InterPro" id="IPR050250">
    <property type="entry name" value="Macrolide_Exporter_MacB"/>
</dbReference>
<comment type="caution">
    <text evidence="10">The sequence shown here is derived from an EMBL/GenBank/DDBJ whole genome shotgun (WGS) entry which is preliminary data.</text>
</comment>
<keyword evidence="3 7" id="KW-0812">Transmembrane</keyword>
<evidence type="ECO:0000259" key="9">
    <source>
        <dbReference type="Pfam" id="PF12704"/>
    </source>
</evidence>
<protein>
    <submittedName>
        <fullName evidence="10">ABC transporter permease</fullName>
    </submittedName>
</protein>
<evidence type="ECO:0000256" key="5">
    <source>
        <dbReference type="ARBA" id="ARBA00023136"/>
    </source>
</evidence>
<dbReference type="Pfam" id="PF02687">
    <property type="entry name" value="FtsX"/>
    <property type="match status" value="1"/>
</dbReference>
<feature type="transmembrane region" description="Helical" evidence="7">
    <location>
        <begin position="316"/>
        <end position="342"/>
    </location>
</feature>
<keyword evidence="5 7" id="KW-0472">Membrane</keyword>
<evidence type="ECO:0000256" key="6">
    <source>
        <dbReference type="ARBA" id="ARBA00038076"/>
    </source>
</evidence>
<feature type="transmembrane region" description="Helical" evidence="7">
    <location>
        <begin position="269"/>
        <end position="296"/>
    </location>
</feature>
<keyword evidence="2" id="KW-1003">Cell membrane</keyword>
<dbReference type="RefSeq" id="WP_219874702.1">
    <property type="nucleotide sequence ID" value="NZ_JAHZIJ010000025.1"/>
</dbReference>
<evidence type="ECO:0000256" key="4">
    <source>
        <dbReference type="ARBA" id="ARBA00022989"/>
    </source>
</evidence>
<comment type="subcellular location">
    <subcellularLocation>
        <location evidence="1">Cell membrane</location>
        <topology evidence="1">Multi-pass membrane protein</topology>
    </subcellularLocation>
</comment>
<dbReference type="PANTHER" id="PTHR30572:SF4">
    <property type="entry name" value="ABC TRANSPORTER PERMEASE YTRF"/>
    <property type="match status" value="1"/>
</dbReference>
<organism evidence="10 11">
    <name type="scientific">Paenibacillus oenotherae</name>
    <dbReference type="NCBI Taxonomy" id="1435645"/>
    <lineage>
        <taxon>Bacteria</taxon>
        <taxon>Bacillati</taxon>
        <taxon>Bacillota</taxon>
        <taxon>Bacilli</taxon>
        <taxon>Bacillales</taxon>
        <taxon>Paenibacillaceae</taxon>
        <taxon>Paenibacillus</taxon>
    </lineage>
</organism>
<feature type="transmembrane region" description="Helical" evidence="7">
    <location>
        <begin position="354"/>
        <end position="378"/>
    </location>
</feature>
<dbReference type="InterPro" id="IPR025857">
    <property type="entry name" value="MacB_PCD"/>
</dbReference>
<dbReference type="PANTHER" id="PTHR30572">
    <property type="entry name" value="MEMBRANE COMPONENT OF TRANSPORTER-RELATED"/>
    <property type="match status" value="1"/>
</dbReference>
<proteinExistence type="inferred from homology"/>
<evidence type="ECO:0000256" key="7">
    <source>
        <dbReference type="SAM" id="Phobius"/>
    </source>
</evidence>
<evidence type="ECO:0000256" key="2">
    <source>
        <dbReference type="ARBA" id="ARBA00022475"/>
    </source>
</evidence>
<evidence type="ECO:0000256" key="3">
    <source>
        <dbReference type="ARBA" id="ARBA00022692"/>
    </source>
</evidence>
<dbReference type="Pfam" id="PF12704">
    <property type="entry name" value="MacB_PCD"/>
    <property type="match status" value="1"/>
</dbReference>
<evidence type="ECO:0000313" key="11">
    <source>
        <dbReference type="Proteomes" id="UP000812277"/>
    </source>
</evidence>
<comment type="similarity">
    <text evidence="6">Belongs to the ABC-4 integral membrane protein family.</text>
</comment>
<feature type="transmembrane region" description="Helical" evidence="7">
    <location>
        <begin position="21"/>
        <end position="42"/>
    </location>
</feature>
<name>A0ABS7DCF2_9BACL</name>
<evidence type="ECO:0000256" key="1">
    <source>
        <dbReference type="ARBA" id="ARBA00004651"/>
    </source>
</evidence>
<accession>A0ABS7DCF2</accession>
<evidence type="ECO:0000259" key="8">
    <source>
        <dbReference type="Pfam" id="PF02687"/>
    </source>
</evidence>
<dbReference type="EMBL" id="JAHZIJ010000025">
    <property type="protein sequence ID" value="MBW7477444.1"/>
    <property type="molecule type" value="Genomic_DNA"/>
</dbReference>
<feature type="domain" description="MacB-like periplasmic core" evidence="9">
    <location>
        <begin position="21"/>
        <end position="232"/>
    </location>
</feature>
<reference evidence="10 11" key="1">
    <citation type="submission" date="2021-07" db="EMBL/GenBank/DDBJ databases">
        <title>Paenibacillus radiodurans sp. nov., isolated from the southeastern edge of Tengger Desert.</title>
        <authorList>
            <person name="Zhang G."/>
        </authorList>
    </citation>
    <scope>NUCLEOTIDE SEQUENCE [LARGE SCALE GENOMIC DNA]</scope>
    <source>
        <strain evidence="10 11">DT7-4</strain>
    </source>
</reference>
<dbReference type="InterPro" id="IPR003838">
    <property type="entry name" value="ABC3_permease_C"/>
</dbReference>
<keyword evidence="4 7" id="KW-1133">Transmembrane helix</keyword>
<feature type="domain" description="ABC3 transporter permease C-terminal" evidence="8">
    <location>
        <begin position="276"/>
        <end position="388"/>
    </location>
</feature>
<sequence length="395" mass="41828">MHFSQGVRMAWKSILSNKMRTLLTMLGIVIGVSSVITLVAMGRGSSAQVKEQMSSLGTNLLSVTITGRGAVTTLSVDEAEAFGTIDGVIGVSPVVSGNVSAKYATTNQNVAVEGVTASYETVREYAMQSGRFISSIDVEYLQKVAVLGSTTATDLFGTDDPVGQSVSLNGIRYKVVGLLAEKGSSLGGSNDEKILIPISAAQRLLQSKGVRSVYIQAESEEQLDLVQAYVENDLAKKFRETTTNGSSSSYRVFNQADLVDTVASVSSTLAVTLSGIACISLLVGGIGVMNIMLVSVTERTREIGIRKSVGAKRRDIMLQFLLEALVISGWSGAFGVGISYAIGPIVESATGTPILMSWDIILLSFAFSFSIGIIFGIFPASKASRLKPVDALRYD</sequence>
<gene>
    <name evidence="10" type="ORF">K0T92_22250</name>
</gene>
<evidence type="ECO:0000313" key="10">
    <source>
        <dbReference type="EMBL" id="MBW7477444.1"/>
    </source>
</evidence>
<keyword evidence="11" id="KW-1185">Reference proteome</keyword>